<sequence length="62" mass="7209">MDYTYQETQGFTKGVIDASHKLSYDVSVPSYLPLGYTYYATRYYDNKVNPVRSFTPGIQQRN</sequence>
<accession>A0A480BDY8</accession>
<dbReference type="AlphaFoldDB" id="A0A480BDY8"/>
<reference evidence="1 2" key="1">
    <citation type="submission" date="2019-03" db="EMBL/GenBank/DDBJ databases">
        <title>Draft genome sequences of two Veillonella tobetsuensis clinical isolates from intraoperative bronchial fluids of elderly patients with pulmonary carcinoma.</title>
        <authorList>
            <person name="Akiyama T."/>
        </authorList>
    </citation>
    <scope>NUCLEOTIDE SEQUENCE [LARGE SCALE GENOMIC DNA]</scope>
    <source>
        <strain evidence="1 2">PAGU 1579</strain>
    </source>
</reference>
<evidence type="ECO:0000313" key="1">
    <source>
        <dbReference type="EMBL" id="GCL69438.1"/>
    </source>
</evidence>
<organism evidence="1 2">
    <name type="scientific">Veillonella tobetsuensis</name>
    <dbReference type="NCBI Taxonomy" id="1110546"/>
    <lineage>
        <taxon>Bacteria</taxon>
        <taxon>Bacillati</taxon>
        <taxon>Bacillota</taxon>
        <taxon>Negativicutes</taxon>
        <taxon>Veillonellales</taxon>
        <taxon>Veillonellaceae</taxon>
        <taxon>Veillonella</taxon>
    </lineage>
</organism>
<evidence type="ECO:0000313" key="2">
    <source>
        <dbReference type="Proteomes" id="UP000303581"/>
    </source>
</evidence>
<comment type="caution">
    <text evidence="1">The sequence shown here is derived from an EMBL/GenBank/DDBJ whole genome shotgun (WGS) entry which is preliminary data.</text>
</comment>
<dbReference type="Proteomes" id="UP000303581">
    <property type="component" value="Unassembled WGS sequence"/>
</dbReference>
<proteinExistence type="predicted"/>
<gene>
    <name evidence="1" type="ORF">PAGU1579_12070</name>
</gene>
<dbReference type="EMBL" id="BJCR01000034">
    <property type="protein sequence ID" value="GCL69438.1"/>
    <property type="molecule type" value="Genomic_DNA"/>
</dbReference>
<protein>
    <submittedName>
        <fullName evidence="1">Uncharacterized protein</fullName>
    </submittedName>
</protein>
<name>A0A480BDY8_9FIRM</name>
<keyword evidence="2" id="KW-1185">Reference proteome</keyword>